<dbReference type="AlphaFoldDB" id="A0A1I8F617"/>
<dbReference type="WBParaSite" id="maker-unitig_21846-snap-gene-0.2-mRNA-1">
    <property type="protein sequence ID" value="maker-unitig_21846-snap-gene-0.2-mRNA-1"/>
    <property type="gene ID" value="maker-unitig_21846-snap-gene-0.2"/>
</dbReference>
<organism evidence="2 3">
    <name type="scientific">Macrostomum lignano</name>
    <dbReference type="NCBI Taxonomy" id="282301"/>
    <lineage>
        <taxon>Eukaryota</taxon>
        <taxon>Metazoa</taxon>
        <taxon>Spiralia</taxon>
        <taxon>Lophotrochozoa</taxon>
        <taxon>Platyhelminthes</taxon>
        <taxon>Rhabditophora</taxon>
        <taxon>Macrostomorpha</taxon>
        <taxon>Macrostomida</taxon>
        <taxon>Macrostomidae</taxon>
        <taxon>Macrostomum</taxon>
    </lineage>
</organism>
<evidence type="ECO:0000313" key="2">
    <source>
        <dbReference type="Proteomes" id="UP000095280"/>
    </source>
</evidence>
<feature type="transmembrane region" description="Helical" evidence="1">
    <location>
        <begin position="12"/>
        <end position="33"/>
    </location>
</feature>
<protein>
    <submittedName>
        <fullName evidence="3">G_PROTEIN_RECEP_F2_4 domain-containing protein</fullName>
    </submittedName>
</protein>
<sequence>RTRQTTEIFSQIIYFVIPYVFVISSAWGHIAALRGCNFFTTPAWSSPWWRFAFIGHPIGFSVLTFRCGHRDARPVSGYLISSVALEYTRRLVITLRLDCDRPCECQVRRMVPPLCGARDRPILAGGDHQRSFDSSARVPDNSVAAGTSANLDKRISPLAKCSNRKSQRPYCSSAYIVLAAAHQAHGSCPSRRSTTGDSNGTTVATEFPGNFTTATDSHHSQLRSSRHAAAAAAYRSTRPPTNRAGPVLLQPAVDAAGVELVTAGQGRAAAAGPRSRQADDAAAAAVAARRRRWLPGTNLRRPVLLENWLTYTKPAPLSWPVRNCCGGGMAAGRLLLVGNAAAAGGGIATDWRSGSGRTSGRARLHHWALLTVDEELDDAARGSTPRFLGGGCCAARWHGVLCERDRW</sequence>
<dbReference type="Proteomes" id="UP000095280">
    <property type="component" value="Unplaced"/>
</dbReference>
<evidence type="ECO:0000256" key="1">
    <source>
        <dbReference type="SAM" id="Phobius"/>
    </source>
</evidence>
<accession>A0A1I8F617</accession>
<proteinExistence type="predicted"/>
<evidence type="ECO:0000313" key="3">
    <source>
        <dbReference type="WBParaSite" id="maker-unitig_21846-snap-gene-0.2-mRNA-1"/>
    </source>
</evidence>
<keyword evidence="2" id="KW-1185">Reference proteome</keyword>
<keyword evidence="1" id="KW-0472">Membrane</keyword>
<name>A0A1I8F617_9PLAT</name>
<reference evidence="3" key="1">
    <citation type="submission" date="2016-11" db="UniProtKB">
        <authorList>
            <consortium name="WormBaseParasite"/>
        </authorList>
    </citation>
    <scope>IDENTIFICATION</scope>
</reference>
<keyword evidence="1" id="KW-0812">Transmembrane</keyword>
<keyword evidence="1" id="KW-1133">Transmembrane helix</keyword>